<evidence type="ECO:0000313" key="3">
    <source>
        <dbReference type="Proteomes" id="UP000023152"/>
    </source>
</evidence>
<dbReference type="AlphaFoldDB" id="X6M3H5"/>
<feature type="domain" description="DH" evidence="1">
    <location>
        <begin position="22"/>
        <end position="144"/>
    </location>
</feature>
<dbReference type="PANTHER" id="PTHR12673">
    <property type="entry name" value="FACIOGENITAL DYSPLASIA PROTEIN"/>
    <property type="match status" value="1"/>
</dbReference>
<gene>
    <name evidence="2" type="ORF">RFI_29203</name>
</gene>
<dbReference type="GO" id="GO:0005737">
    <property type="term" value="C:cytoplasm"/>
    <property type="evidence" value="ECO:0007669"/>
    <property type="project" value="TreeGrafter"/>
</dbReference>
<dbReference type="Gene3D" id="1.20.900.10">
    <property type="entry name" value="Dbl homology (DH) domain"/>
    <property type="match status" value="1"/>
</dbReference>
<reference evidence="2 3" key="1">
    <citation type="journal article" date="2013" name="Curr. Biol.">
        <title>The Genome of the Foraminiferan Reticulomyxa filosa.</title>
        <authorList>
            <person name="Glockner G."/>
            <person name="Hulsmann N."/>
            <person name="Schleicher M."/>
            <person name="Noegel A.A."/>
            <person name="Eichinger L."/>
            <person name="Gallinger C."/>
            <person name="Pawlowski J."/>
            <person name="Sierra R."/>
            <person name="Euteneuer U."/>
            <person name="Pillet L."/>
            <person name="Moustafa A."/>
            <person name="Platzer M."/>
            <person name="Groth M."/>
            <person name="Szafranski K."/>
            <person name="Schliwa M."/>
        </authorList>
    </citation>
    <scope>NUCLEOTIDE SEQUENCE [LARGE SCALE GENOMIC DNA]</scope>
</reference>
<dbReference type="InterPro" id="IPR035899">
    <property type="entry name" value="DBL_dom_sf"/>
</dbReference>
<sequence length="144" mass="16889">YSFILMALKDKSCLKEEKRERLRLQSVTELVETEKSYVADLETLTTVYIGPLSKHDIITQEEHNLLFKEIPALAKLNQSFCDSYKTFLFCSLSEIRFLSKVKYNERTALMGRFGNWDPALSKIGDHFLKYTPFFNMYQGYANFK</sequence>
<evidence type="ECO:0000313" key="2">
    <source>
        <dbReference type="EMBL" id="ETO08186.1"/>
    </source>
</evidence>
<dbReference type="InterPro" id="IPR051092">
    <property type="entry name" value="FYVE_RhoGEF_PH"/>
</dbReference>
<organism evidence="2 3">
    <name type="scientific">Reticulomyxa filosa</name>
    <dbReference type="NCBI Taxonomy" id="46433"/>
    <lineage>
        <taxon>Eukaryota</taxon>
        <taxon>Sar</taxon>
        <taxon>Rhizaria</taxon>
        <taxon>Retaria</taxon>
        <taxon>Foraminifera</taxon>
        <taxon>Monothalamids</taxon>
        <taxon>Reticulomyxidae</taxon>
        <taxon>Reticulomyxa</taxon>
    </lineage>
</organism>
<comment type="caution">
    <text evidence="2">The sequence shown here is derived from an EMBL/GenBank/DDBJ whole genome shotgun (WGS) entry which is preliminary data.</text>
</comment>
<accession>X6M3H5</accession>
<proteinExistence type="predicted"/>
<dbReference type="EMBL" id="ASPP01025275">
    <property type="protein sequence ID" value="ETO08186.1"/>
    <property type="molecule type" value="Genomic_DNA"/>
</dbReference>
<dbReference type="GO" id="GO:0005085">
    <property type="term" value="F:guanyl-nucleotide exchange factor activity"/>
    <property type="evidence" value="ECO:0007669"/>
    <property type="project" value="InterPro"/>
</dbReference>
<dbReference type="InterPro" id="IPR000219">
    <property type="entry name" value="DH_dom"/>
</dbReference>
<keyword evidence="3" id="KW-1185">Reference proteome</keyword>
<feature type="non-terminal residue" evidence="2">
    <location>
        <position position="1"/>
    </location>
</feature>
<name>X6M3H5_RETFI</name>
<dbReference type="SUPFAM" id="SSF48065">
    <property type="entry name" value="DBL homology domain (DH-domain)"/>
    <property type="match status" value="1"/>
</dbReference>
<dbReference type="Pfam" id="PF00621">
    <property type="entry name" value="RhoGEF"/>
    <property type="match status" value="1"/>
</dbReference>
<evidence type="ECO:0000259" key="1">
    <source>
        <dbReference type="PROSITE" id="PS50010"/>
    </source>
</evidence>
<dbReference type="PROSITE" id="PS50010">
    <property type="entry name" value="DH_2"/>
    <property type="match status" value="1"/>
</dbReference>
<dbReference type="Proteomes" id="UP000023152">
    <property type="component" value="Unassembled WGS sequence"/>
</dbReference>
<protein>
    <recommendedName>
        <fullName evidence="1">DH domain-containing protein</fullName>
    </recommendedName>
</protein>
<dbReference type="PANTHER" id="PTHR12673:SF159">
    <property type="entry name" value="LD03170P"/>
    <property type="match status" value="1"/>
</dbReference>
<dbReference type="OrthoDB" id="9990815at2759"/>